<keyword evidence="3" id="KW-1185">Reference proteome</keyword>
<evidence type="ECO:0000256" key="1">
    <source>
        <dbReference type="SAM" id="MobiDB-lite"/>
    </source>
</evidence>
<reference evidence="2" key="1">
    <citation type="submission" date="2020-05" db="EMBL/GenBank/DDBJ databases">
        <title>Phylogenomic resolution of chytrid fungi.</title>
        <authorList>
            <person name="Stajich J.E."/>
            <person name="Amses K."/>
            <person name="Simmons R."/>
            <person name="Seto K."/>
            <person name="Myers J."/>
            <person name="Bonds A."/>
            <person name="Quandt C.A."/>
            <person name="Barry K."/>
            <person name="Liu P."/>
            <person name="Grigoriev I."/>
            <person name="Longcore J.E."/>
            <person name="James T.Y."/>
        </authorList>
    </citation>
    <scope>NUCLEOTIDE SEQUENCE</scope>
    <source>
        <strain evidence="2">JEL0318</strain>
    </source>
</reference>
<dbReference type="Proteomes" id="UP001212841">
    <property type="component" value="Unassembled WGS sequence"/>
</dbReference>
<gene>
    <name evidence="2" type="ORF">HK097_004953</name>
</gene>
<feature type="non-terminal residue" evidence="2">
    <location>
        <position position="96"/>
    </location>
</feature>
<feature type="compositionally biased region" description="Low complexity" evidence="1">
    <location>
        <begin position="73"/>
        <end position="96"/>
    </location>
</feature>
<dbReference type="EMBL" id="JADGJD010002332">
    <property type="protein sequence ID" value="KAJ3033183.1"/>
    <property type="molecule type" value="Genomic_DNA"/>
</dbReference>
<name>A0AAD5S0T6_9FUNG</name>
<comment type="caution">
    <text evidence="2">The sequence shown here is derived from an EMBL/GenBank/DDBJ whole genome shotgun (WGS) entry which is preliminary data.</text>
</comment>
<sequence length="96" mass="10728">MTDTELSRLPNKQLQAYLRAYELPSTGVIEKSDLVKLVHTAVITEDKEEAFRRKVPSAKTDAQQEEREREQSRASSSTYSSSSAGPSYARPNPSPQ</sequence>
<evidence type="ECO:0000313" key="3">
    <source>
        <dbReference type="Proteomes" id="UP001212841"/>
    </source>
</evidence>
<organism evidence="2 3">
    <name type="scientific">Rhizophlyctis rosea</name>
    <dbReference type="NCBI Taxonomy" id="64517"/>
    <lineage>
        <taxon>Eukaryota</taxon>
        <taxon>Fungi</taxon>
        <taxon>Fungi incertae sedis</taxon>
        <taxon>Chytridiomycota</taxon>
        <taxon>Chytridiomycota incertae sedis</taxon>
        <taxon>Chytridiomycetes</taxon>
        <taxon>Rhizophlyctidales</taxon>
        <taxon>Rhizophlyctidaceae</taxon>
        <taxon>Rhizophlyctis</taxon>
    </lineage>
</organism>
<accession>A0AAD5S0T6</accession>
<feature type="compositionally biased region" description="Basic and acidic residues" evidence="1">
    <location>
        <begin position="62"/>
        <end position="72"/>
    </location>
</feature>
<evidence type="ECO:0000313" key="2">
    <source>
        <dbReference type="EMBL" id="KAJ3033183.1"/>
    </source>
</evidence>
<feature type="region of interest" description="Disordered" evidence="1">
    <location>
        <begin position="49"/>
        <end position="96"/>
    </location>
</feature>
<dbReference type="AlphaFoldDB" id="A0AAD5S0T6"/>
<protein>
    <submittedName>
        <fullName evidence="2">Uncharacterized protein</fullName>
    </submittedName>
</protein>
<proteinExistence type="predicted"/>